<dbReference type="OrthoDB" id="2289094at2759"/>
<dbReference type="AlphaFoldDB" id="A0A4S4L6I8"/>
<evidence type="ECO:0000313" key="3">
    <source>
        <dbReference type="EMBL" id="THH06937.1"/>
    </source>
</evidence>
<accession>A0A4S4L6I8</accession>
<evidence type="ECO:0000256" key="2">
    <source>
        <dbReference type="SAM" id="MobiDB-lite"/>
    </source>
</evidence>
<feature type="compositionally biased region" description="Polar residues" evidence="2">
    <location>
        <begin position="241"/>
        <end position="255"/>
    </location>
</feature>
<sequence length="1027" mass="110493">MSDAEHTSVPLTSEIEPEHEVSGAVEGKFEDVTDTQPEFEGDVDTVSKANDEIHAYEEHVRDVTQEKPSEPSHENEVAPAAGTPGMPQEAGAIIRQKPASDTDKTPKKTAATAKTSLGRTGKSSTGPTPLVKKVISSGTFGAGSVKPTPPVVAKAASTSTTVKLSSATAALKKSTSVAGAPASPSATKTLASKTTTSSSKPVMSTTSSKTGTSSSFASSTSTATRRPSVPPKPAQSAAIRRQTSPDTNKMATRTVVSPAGSTGMAKSTNSTAATNRPRASVSDGLPLRRSSMGPKPTPPTATKPNLTVRRTQGSVSSLKGINEDNAATEGLQKKLSDAESSLKAQMERVNSLKGDLESTRSQLDAAIAYAKSKQTVLDELQLTKNDTEQQLFAQNNMVEGLRAEVEKVNVELEDIRGKLGAAQMKAVSGSEQIRLLEDQLKALVDDNDASKQEIEYLKISAASAAEATAAAAVEHEALIKARDDLDTIKAEAEALRAAHESVSKQASDKLQELEFAASHASELAARVAELSTEKEENANRISELEVEILELKETADKAEDEEGQALARIKALEEQIAAAAAASEQALIEAKKGDEEHERVLKDSRRQHDEALKIAGDEQDKLSIKLRELEEELAGTVARYEQALLDAEFAEQAHAEKLEEIKKIRIEKANELSAEIERLVTQLAGQEAEYTAKVDAVKAEYDQRLQDAFQRAKTEAGDAHAHDLHDLRTQSREMIEQLNAGHKSYIEELKAEHETILDSKTKALEKTISTQSLELKVTQDDLAKAKATLAASVPEMAALKKQIEEAERAAAAVVSSSSSEHASEVLRLTRELSATNDEALALKEVLGVQKDSMSEMFRNHSRELEVAAKNRAEEVTKLRSEHEGEKNTLINEKSVLAARVSDLEGELASLRATIAAQTTAPVPIKGNGVVTAGSASASKEELLKLHEAHNLKLHDLEAQNKRAVEDIRGELDTAFTKSNELQNEVDRKSMEITYLESEAEEKDDAITRLKEDIAQLSEQLEKFKVTA</sequence>
<feature type="compositionally biased region" description="Polar residues" evidence="2">
    <location>
        <begin position="308"/>
        <end position="319"/>
    </location>
</feature>
<keyword evidence="4" id="KW-1185">Reference proteome</keyword>
<gene>
    <name evidence="3" type="ORF">EW145_g3734</name>
</gene>
<feature type="compositionally biased region" description="Basic and acidic residues" evidence="2">
    <location>
        <begin position="16"/>
        <end position="31"/>
    </location>
</feature>
<feature type="coiled-coil region" evidence="1">
    <location>
        <begin position="939"/>
        <end position="1026"/>
    </location>
</feature>
<comment type="caution">
    <text evidence="3">The sequence shown here is derived from an EMBL/GenBank/DDBJ whole genome shotgun (WGS) entry which is preliminary data.</text>
</comment>
<name>A0A4S4L6I8_9AGAM</name>
<proteinExistence type="predicted"/>
<dbReference type="Proteomes" id="UP000308199">
    <property type="component" value="Unassembled WGS sequence"/>
</dbReference>
<evidence type="ECO:0000256" key="1">
    <source>
        <dbReference type="SAM" id="Coils"/>
    </source>
</evidence>
<feature type="region of interest" description="Disordered" evidence="2">
    <location>
        <begin position="1"/>
        <end position="329"/>
    </location>
</feature>
<protein>
    <submittedName>
        <fullName evidence="3">Uncharacterized protein</fullName>
    </submittedName>
</protein>
<evidence type="ECO:0000313" key="4">
    <source>
        <dbReference type="Proteomes" id="UP000308199"/>
    </source>
</evidence>
<feature type="compositionally biased region" description="Low complexity" evidence="2">
    <location>
        <begin position="162"/>
        <end position="224"/>
    </location>
</feature>
<organism evidence="3 4">
    <name type="scientific">Phellinidium pouzarii</name>
    <dbReference type="NCBI Taxonomy" id="167371"/>
    <lineage>
        <taxon>Eukaryota</taxon>
        <taxon>Fungi</taxon>
        <taxon>Dikarya</taxon>
        <taxon>Basidiomycota</taxon>
        <taxon>Agaricomycotina</taxon>
        <taxon>Agaricomycetes</taxon>
        <taxon>Hymenochaetales</taxon>
        <taxon>Hymenochaetaceae</taxon>
        <taxon>Phellinidium</taxon>
    </lineage>
</organism>
<feature type="region of interest" description="Disordered" evidence="2">
    <location>
        <begin position="590"/>
        <end position="614"/>
    </location>
</feature>
<feature type="compositionally biased region" description="Polar residues" evidence="2">
    <location>
        <begin position="117"/>
        <end position="127"/>
    </location>
</feature>
<dbReference type="EMBL" id="SGPK01000167">
    <property type="protein sequence ID" value="THH06937.1"/>
    <property type="molecule type" value="Genomic_DNA"/>
</dbReference>
<keyword evidence="1" id="KW-0175">Coiled coil</keyword>
<feature type="compositionally biased region" description="Polar residues" evidence="2">
    <location>
        <begin position="264"/>
        <end position="274"/>
    </location>
</feature>
<feature type="compositionally biased region" description="Basic and acidic residues" evidence="2">
    <location>
        <begin position="49"/>
        <end position="76"/>
    </location>
</feature>
<reference evidence="3 4" key="1">
    <citation type="submission" date="2019-02" db="EMBL/GenBank/DDBJ databases">
        <title>Genome sequencing of the rare red list fungi Phellinidium pouzarii.</title>
        <authorList>
            <person name="Buettner E."/>
            <person name="Kellner H."/>
        </authorList>
    </citation>
    <scope>NUCLEOTIDE SEQUENCE [LARGE SCALE GENOMIC DNA]</scope>
    <source>
        <strain evidence="3 4">DSM 108285</strain>
    </source>
</reference>